<dbReference type="KEGG" id="lsd:EMK97_08535"/>
<gene>
    <name evidence="3" type="ORF">EMK97_08535</name>
</gene>
<evidence type="ECO:0000259" key="2">
    <source>
        <dbReference type="SMART" id="SM00635"/>
    </source>
</evidence>
<dbReference type="Proteomes" id="UP000290244">
    <property type="component" value="Chromosome"/>
</dbReference>
<dbReference type="RefSeq" id="WP_130601240.1">
    <property type="nucleotide sequence ID" value="NZ_CP034759.1"/>
</dbReference>
<dbReference type="PROSITE" id="PS51257">
    <property type="entry name" value="PROKAR_LIPOPROTEIN"/>
    <property type="match status" value="1"/>
</dbReference>
<feature type="signal peptide" evidence="1">
    <location>
        <begin position="1"/>
        <end position="25"/>
    </location>
</feature>
<dbReference type="AlphaFoldDB" id="A0A4P6P3D9"/>
<feature type="chain" id="PRO_5020858814" description="BIG2 domain-containing protein" evidence="1">
    <location>
        <begin position="26"/>
        <end position="432"/>
    </location>
</feature>
<organism evidence="3 4">
    <name type="scientific">Litorilituus sediminis</name>
    <dbReference type="NCBI Taxonomy" id="718192"/>
    <lineage>
        <taxon>Bacteria</taxon>
        <taxon>Pseudomonadati</taxon>
        <taxon>Pseudomonadota</taxon>
        <taxon>Gammaproteobacteria</taxon>
        <taxon>Alteromonadales</taxon>
        <taxon>Colwelliaceae</taxon>
        <taxon>Litorilituus</taxon>
    </lineage>
</organism>
<dbReference type="EMBL" id="CP034759">
    <property type="protein sequence ID" value="QBG35754.1"/>
    <property type="molecule type" value="Genomic_DNA"/>
</dbReference>
<feature type="domain" description="BIG2" evidence="2">
    <location>
        <begin position="50"/>
        <end position="134"/>
    </location>
</feature>
<evidence type="ECO:0000256" key="1">
    <source>
        <dbReference type="SAM" id="SignalP"/>
    </source>
</evidence>
<reference evidence="3 4" key="1">
    <citation type="submission" date="2018-12" db="EMBL/GenBank/DDBJ databases">
        <title>Complete genome of Litorilituus sediminis.</title>
        <authorList>
            <person name="Liu A."/>
            <person name="Rong J."/>
        </authorList>
    </citation>
    <scope>NUCLEOTIDE SEQUENCE [LARGE SCALE GENOMIC DNA]</scope>
    <source>
        <strain evidence="3 4">JCM 17549</strain>
    </source>
</reference>
<protein>
    <recommendedName>
        <fullName evidence="2">BIG2 domain-containing protein</fullName>
    </recommendedName>
</protein>
<dbReference type="Pfam" id="PF02368">
    <property type="entry name" value="Big_2"/>
    <property type="match status" value="1"/>
</dbReference>
<dbReference type="Gene3D" id="2.60.40.1080">
    <property type="match status" value="2"/>
</dbReference>
<evidence type="ECO:0000313" key="4">
    <source>
        <dbReference type="Proteomes" id="UP000290244"/>
    </source>
</evidence>
<name>A0A4P6P3D9_9GAMM</name>
<dbReference type="InterPro" id="IPR003343">
    <property type="entry name" value="Big_2"/>
</dbReference>
<keyword evidence="4" id="KW-1185">Reference proteome</keyword>
<proteinExistence type="predicted"/>
<keyword evidence="1" id="KW-0732">Signal</keyword>
<accession>A0A4P6P3D9</accession>
<evidence type="ECO:0000313" key="3">
    <source>
        <dbReference type="EMBL" id="QBG35754.1"/>
    </source>
</evidence>
<dbReference type="SMART" id="SM00635">
    <property type="entry name" value="BID_2"/>
    <property type="match status" value="1"/>
</dbReference>
<dbReference type="SUPFAM" id="SSF49373">
    <property type="entry name" value="Invasin/intimin cell-adhesion fragments"/>
    <property type="match status" value="1"/>
</dbReference>
<dbReference type="InterPro" id="IPR008964">
    <property type="entry name" value="Invasin/intimin_cell_adhesion"/>
</dbReference>
<dbReference type="OrthoDB" id="6224875at2"/>
<sequence length="432" mass="45602">MNIYKKTFKPAAIATMLTAVSLLSACGSDGDSAELAKAVELEKQRQNGTIIEVVTINGGQTRIKKGETHQLTATGLDSNGDTRDITSEITWSSSDTSIAKVSSKGLVTGVANSDVNQGIITITGTTINDITGDAEMSVSDISASSVALKQSFPESGNIFTCIDANITGDVTYADGYVSLNTVYNIDFSIPASDTANITDTGTLYTSRASIETISVTGKIDTVSDELTVIADPSNLDDIDILLNDEQITNIITINTGQRVQFNSQATLLPEVSTKEYGIDNSVNWQERELALIGVTNLGENKGTIVGLENGVTILQANCGGKEATATIEVKGDNTLTEMKINDGDDVINIAQGGDVELKLVAHYDEDSSISSLNVSEFANWSLKGSSLATAEIIDHGTNQASLKVTAADDVTGEFIVSAIYDDITTTVKIVIQ</sequence>